<dbReference type="RefSeq" id="WP_200351396.1">
    <property type="nucleotide sequence ID" value="NZ_BAABHZ010000006.1"/>
</dbReference>
<gene>
    <name evidence="10" type="ORF">JIN84_12615</name>
</gene>
<organism evidence="10 11">
    <name type="scientific">Luteolibacter yonseiensis</name>
    <dbReference type="NCBI Taxonomy" id="1144680"/>
    <lineage>
        <taxon>Bacteria</taxon>
        <taxon>Pseudomonadati</taxon>
        <taxon>Verrucomicrobiota</taxon>
        <taxon>Verrucomicrobiia</taxon>
        <taxon>Verrucomicrobiales</taxon>
        <taxon>Verrucomicrobiaceae</taxon>
        <taxon>Luteolibacter</taxon>
    </lineage>
</organism>
<keyword evidence="5" id="KW-0067">ATP-binding</keyword>
<feature type="domain" description="Carbohydrate kinase FGGY C-terminal" evidence="9">
    <location>
        <begin position="260"/>
        <end position="448"/>
    </location>
</feature>
<evidence type="ECO:0000256" key="4">
    <source>
        <dbReference type="ARBA" id="ARBA00022777"/>
    </source>
</evidence>
<evidence type="ECO:0000256" key="2">
    <source>
        <dbReference type="ARBA" id="ARBA00022679"/>
    </source>
</evidence>
<evidence type="ECO:0000256" key="3">
    <source>
        <dbReference type="ARBA" id="ARBA00022741"/>
    </source>
</evidence>
<dbReference type="GO" id="GO:0019301">
    <property type="term" value="P:rhamnose catabolic process"/>
    <property type="evidence" value="ECO:0007669"/>
    <property type="project" value="InterPro"/>
</dbReference>
<evidence type="ECO:0000313" key="11">
    <source>
        <dbReference type="Proteomes" id="UP000600139"/>
    </source>
</evidence>
<keyword evidence="6" id="KW-1015">Disulfide bond</keyword>
<comment type="caution">
    <text evidence="10">The sequence shown here is derived from an EMBL/GenBank/DDBJ whole genome shotgun (WGS) entry which is preliminary data.</text>
</comment>
<evidence type="ECO:0000313" key="10">
    <source>
        <dbReference type="EMBL" id="MBK1816462.1"/>
    </source>
</evidence>
<dbReference type="PANTHER" id="PTHR10196">
    <property type="entry name" value="SUGAR KINASE"/>
    <property type="match status" value="1"/>
</dbReference>
<dbReference type="Gene3D" id="3.30.420.40">
    <property type="match status" value="2"/>
</dbReference>
<dbReference type="GO" id="GO:0008993">
    <property type="term" value="F:rhamnulokinase activity"/>
    <property type="evidence" value="ECO:0007669"/>
    <property type="project" value="InterPro"/>
</dbReference>
<name>A0A934R408_9BACT</name>
<evidence type="ECO:0000259" key="8">
    <source>
        <dbReference type="Pfam" id="PF00370"/>
    </source>
</evidence>
<evidence type="ECO:0000256" key="1">
    <source>
        <dbReference type="ARBA" id="ARBA00009156"/>
    </source>
</evidence>
<dbReference type="GO" id="GO:0005829">
    <property type="term" value="C:cytosol"/>
    <property type="evidence" value="ECO:0007669"/>
    <property type="project" value="TreeGrafter"/>
</dbReference>
<proteinExistence type="inferred from homology"/>
<protein>
    <submittedName>
        <fullName evidence="10">Rhamnulokinase</fullName>
    </submittedName>
</protein>
<dbReference type="InterPro" id="IPR013449">
    <property type="entry name" value="Rhamnulokinase"/>
</dbReference>
<keyword evidence="3" id="KW-0547">Nucleotide-binding</keyword>
<dbReference type="InterPro" id="IPR000577">
    <property type="entry name" value="Carb_kinase_FGGY"/>
</dbReference>
<evidence type="ECO:0000256" key="5">
    <source>
        <dbReference type="ARBA" id="ARBA00022840"/>
    </source>
</evidence>
<dbReference type="GO" id="GO:0004370">
    <property type="term" value="F:glycerol kinase activity"/>
    <property type="evidence" value="ECO:0007669"/>
    <property type="project" value="TreeGrafter"/>
</dbReference>
<dbReference type="PANTHER" id="PTHR10196:SF93">
    <property type="entry name" value="L-RHAMNULOKINASE"/>
    <property type="match status" value="1"/>
</dbReference>
<dbReference type="Proteomes" id="UP000600139">
    <property type="component" value="Unassembled WGS sequence"/>
</dbReference>
<evidence type="ECO:0000256" key="7">
    <source>
        <dbReference type="ARBA" id="ARBA00023308"/>
    </source>
</evidence>
<dbReference type="InterPro" id="IPR018485">
    <property type="entry name" value="FGGY_C"/>
</dbReference>
<dbReference type="PIRSF" id="PIRSF000538">
    <property type="entry name" value="GlpK"/>
    <property type="match status" value="1"/>
</dbReference>
<dbReference type="InterPro" id="IPR018484">
    <property type="entry name" value="FGGY_N"/>
</dbReference>
<evidence type="ECO:0000256" key="6">
    <source>
        <dbReference type="ARBA" id="ARBA00023157"/>
    </source>
</evidence>
<keyword evidence="2" id="KW-0808">Transferase</keyword>
<dbReference type="Pfam" id="PF02782">
    <property type="entry name" value="FGGY_C"/>
    <property type="match status" value="1"/>
</dbReference>
<dbReference type="GO" id="GO:0006071">
    <property type="term" value="P:glycerol metabolic process"/>
    <property type="evidence" value="ECO:0007669"/>
    <property type="project" value="TreeGrafter"/>
</dbReference>
<keyword evidence="4" id="KW-0418">Kinase</keyword>
<dbReference type="EMBL" id="JAENIK010000011">
    <property type="protein sequence ID" value="MBK1816462.1"/>
    <property type="molecule type" value="Genomic_DNA"/>
</dbReference>
<sequence>MTAGKTFIAVDLGAGSGRVIAATTDLSTLTLEEVHRFDNPGTDLPGGSFWNVIGLYREILEGLRRAVARHGDAIVSIGIDTWACDFGLIEKGGELLGMPHQYRDARFEGMAEAMHAILPESEIYARTGIKTNFYNSSLHLLAELRKNSPALANADNLLFIPDLLAYWLTGRQAVERTNASTSQLLDAATGEWAREVIQALGLPEKIFGKVVAPGTVLGPVREEVAAFIGRAGIPVVASASHDTAAAVAGIPMEGSEKLWLSSGTWSIMGVETDRPITSAEALGYGFCNELGVDNTVRFLKNIGGLWLIQECKRQWELDGEKLTYAEMASLANEAESFTAFIDPDDAVFASPGEMPAKIRAWCEKSGQAVPQDKGQVLRVATESLALKYRVVYERIRELTGSSYSRLNAGGGGIQNELLSQATADALGIEVVAGPVEATSCGNVITQMVGTGELPDFKAGRDLIRRSFEFRTFVPGNQAAWQAAYVRFRELLAVV</sequence>
<feature type="domain" description="Carbohydrate kinase FGGY N-terminal" evidence="8">
    <location>
        <begin position="8"/>
        <end position="248"/>
    </location>
</feature>
<dbReference type="Pfam" id="PF00370">
    <property type="entry name" value="FGGY_N"/>
    <property type="match status" value="1"/>
</dbReference>
<dbReference type="SUPFAM" id="SSF53067">
    <property type="entry name" value="Actin-like ATPase domain"/>
    <property type="match status" value="2"/>
</dbReference>
<reference evidence="10" key="1">
    <citation type="submission" date="2021-01" db="EMBL/GenBank/DDBJ databases">
        <title>Modified the classification status of verrucomicrobia.</title>
        <authorList>
            <person name="Feng X."/>
        </authorList>
    </citation>
    <scope>NUCLEOTIDE SEQUENCE</scope>
    <source>
        <strain evidence="10">JCM 18052</strain>
    </source>
</reference>
<dbReference type="CDD" id="cd07771">
    <property type="entry name" value="ASKHA_NBD_FGGY_RhaB-like"/>
    <property type="match status" value="1"/>
</dbReference>
<evidence type="ECO:0000259" key="9">
    <source>
        <dbReference type="Pfam" id="PF02782"/>
    </source>
</evidence>
<comment type="similarity">
    <text evidence="1">Belongs to the FGGY kinase family.</text>
</comment>
<dbReference type="AlphaFoldDB" id="A0A934R408"/>
<accession>A0A934R408</accession>
<keyword evidence="11" id="KW-1185">Reference proteome</keyword>
<keyword evidence="7" id="KW-0684">Rhamnose metabolism</keyword>
<dbReference type="InterPro" id="IPR043129">
    <property type="entry name" value="ATPase_NBD"/>
</dbReference>
<dbReference type="GO" id="GO:0005524">
    <property type="term" value="F:ATP binding"/>
    <property type="evidence" value="ECO:0007669"/>
    <property type="project" value="UniProtKB-KW"/>
</dbReference>